<evidence type="ECO:0000313" key="2">
    <source>
        <dbReference type="EMBL" id="KAE9454924.1"/>
    </source>
</evidence>
<proteinExistence type="predicted"/>
<feature type="domain" description="DUF4094" evidence="1">
    <location>
        <begin position="178"/>
        <end position="216"/>
    </location>
</feature>
<dbReference type="UniPathway" id="UPA00378"/>
<name>A0A6A4LEJ8_9ERIC</name>
<reference evidence="2 3" key="1">
    <citation type="journal article" date="2019" name="Genome Biol. Evol.">
        <title>The Rhododendron genome and chromosomal organization provide insight into shared whole-genome duplications across the heath family (Ericaceae).</title>
        <authorList>
            <person name="Soza V.L."/>
            <person name="Lindsley D."/>
            <person name="Waalkes A."/>
            <person name="Ramage E."/>
            <person name="Patwardhan R.P."/>
            <person name="Burton J.N."/>
            <person name="Adey A."/>
            <person name="Kumar A."/>
            <person name="Qiu R."/>
            <person name="Shendure J."/>
            <person name="Hall B."/>
        </authorList>
    </citation>
    <scope>NUCLEOTIDE SEQUENCE [LARGE SCALE GENOMIC DNA]</scope>
    <source>
        <strain evidence="2">RSF 1966-606</strain>
    </source>
</reference>
<gene>
    <name evidence="2" type="ORF">C3L33_13162</name>
</gene>
<dbReference type="Pfam" id="PF13334">
    <property type="entry name" value="DUF4094"/>
    <property type="match status" value="1"/>
</dbReference>
<organism evidence="2 3">
    <name type="scientific">Rhododendron williamsianum</name>
    <dbReference type="NCBI Taxonomy" id="262921"/>
    <lineage>
        <taxon>Eukaryota</taxon>
        <taxon>Viridiplantae</taxon>
        <taxon>Streptophyta</taxon>
        <taxon>Embryophyta</taxon>
        <taxon>Tracheophyta</taxon>
        <taxon>Spermatophyta</taxon>
        <taxon>Magnoliopsida</taxon>
        <taxon>eudicotyledons</taxon>
        <taxon>Gunneridae</taxon>
        <taxon>Pentapetalae</taxon>
        <taxon>asterids</taxon>
        <taxon>Ericales</taxon>
        <taxon>Ericaceae</taxon>
        <taxon>Ericoideae</taxon>
        <taxon>Rhodoreae</taxon>
        <taxon>Rhododendron</taxon>
    </lineage>
</organism>
<feature type="non-terminal residue" evidence="2">
    <location>
        <position position="1"/>
    </location>
</feature>
<protein>
    <recommendedName>
        <fullName evidence="1">DUF4094 domain-containing protein</fullName>
    </recommendedName>
</protein>
<dbReference type="OrthoDB" id="10449108at2759"/>
<evidence type="ECO:0000313" key="3">
    <source>
        <dbReference type="Proteomes" id="UP000428333"/>
    </source>
</evidence>
<accession>A0A6A4LEJ8</accession>
<dbReference type="EMBL" id="QEFC01002089">
    <property type="protein sequence ID" value="KAE9454924.1"/>
    <property type="molecule type" value="Genomic_DNA"/>
</dbReference>
<evidence type="ECO:0000259" key="1">
    <source>
        <dbReference type="Pfam" id="PF13334"/>
    </source>
</evidence>
<dbReference type="Proteomes" id="UP000428333">
    <property type="component" value="Linkage Group LG08"/>
</dbReference>
<dbReference type="InterPro" id="IPR025298">
    <property type="entry name" value="DUF4094"/>
</dbReference>
<keyword evidence="3" id="KW-1185">Reference proteome</keyword>
<comment type="caution">
    <text evidence="2">The sequence shown here is derived from an EMBL/GenBank/DDBJ whole genome shotgun (WGS) entry which is preliminary data.</text>
</comment>
<dbReference type="AlphaFoldDB" id="A0A6A4LEJ8"/>
<sequence length="282" mass="31875">MVDSDDSWGGYRLHADFVEPLLPDTYEQTTDHDGARLVYQAIAKVENEKMHYTPTMKWLLGLYCLRTQLLGCQKAINIYLNWAQYVELWNRVMVDANIGQPAPAPEPNPANEPVPIPPVPTLEPFPEFLIPPPPEPREARTQEQVLDIILLVWPGLFELLRLTLLDMSVDANICRMGVEEELQRDIMGEVTKTHQAIQSLDKTISTLEIELAVAQTKISGSSNLLSLPKSSNHTLQKAFVVIGINTAFSSKKRRDSLRETWMPRRSVLILSPPLARSSNWLV</sequence>